<protein>
    <submittedName>
        <fullName evidence="2">Uncharacterized protein</fullName>
    </submittedName>
</protein>
<sequence length="477" mass="54254">MKRIRIVASQCSIQPGCQALSSSLFISSRAIDLAGEKQASQPFDLQRWRQLSRIDMIIFDRIARLQYSCLFETRDRFNEFGLYIRRQRGGNPVRIDRVIVQSLRLEKDLMSIPLSKFHQLVFDRRAITRPDALDLPGIHCRAHNVVDNDAVGRFGRPGHPAFDLWRGNRVCHKGEGDKLLVSSLSTDGLPVDRLSVQPGGCAGLQTSQPQSKAGEGCRQSDRRRFTHTPGRCLFRPDMNKAAQKGARGQNHRRRFQGSTILHDHAGDATIDNVQIKRIAFDDIQVRRRFDRRQHCHPIKLSIGLRPRSSDSRALLLVEHPELNACNIGDATHQAIHRIDLPNQMALAQPANRRITGHDSDRLPPMRNQSGFCPEARSCAGSLRPRMAATDHNHIEDTIRHSRLHIRQAFHVKPCRPLAPKVSRESFANTKFGEDYPEQMFDIHPSGNSAQILSRNSQLLGSQFKIYIRLRYGRLERC</sequence>
<dbReference type="Proteomes" id="UP000238523">
    <property type="component" value="Chromosome"/>
</dbReference>
<evidence type="ECO:0000313" key="2">
    <source>
        <dbReference type="EMBL" id="AUW45057.1"/>
    </source>
</evidence>
<organism evidence="2 3">
    <name type="scientific">Rhizobium leguminosarum</name>
    <dbReference type="NCBI Taxonomy" id="384"/>
    <lineage>
        <taxon>Bacteria</taxon>
        <taxon>Pseudomonadati</taxon>
        <taxon>Pseudomonadota</taxon>
        <taxon>Alphaproteobacteria</taxon>
        <taxon>Hyphomicrobiales</taxon>
        <taxon>Rhizobiaceae</taxon>
        <taxon>Rhizobium/Agrobacterium group</taxon>
        <taxon>Rhizobium</taxon>
    </lineage>
</organism>
<accession>A0A2K9Z9W9</accession>
<reference evidence="2 3" key="1">
    <citation type="submission" date="2017-11" db="EMBL/GenBank/DDBJ databases">
        <title>Complete genome of Rhizobium leguminosarum Norway, an ineffective micro-symbiont.</title>
        <authorList>
            <person name="Hoffrichter A."/>
            <person name="Liang J."/>
            <person name="Brachmann A."/>
            <person name="Marin M."/>
        </authorList>
    </citation>
    <scope>NUCLEOTIDE SEQUENCE [LARGE SCALE GENOMIC DNA]</scope>
    <source>
        <strain evidence="2 3">Norway</strain>
    </source>
</reference>
<proteinExistence type="predicted"/>
<dbReference type="AntiFam" id="ANF00087">
    <property type="entry name" value="Shadow ORF (opposite mnmG)"/>
</dbReference>
<gene>
    <name evidence="2" type="ORF">CUJ84_Chr004755</name>
</gene>
<feature type="region of interest" description="Disordered" evidence="1">
    <location>
        <begin position="201"/>
        <end position="223"/>
    </location>
</feature>
<dbReference type="AntiFam" id="ANF00154">
    <property type="entry name" value="Shadow ORF (opposite mnmG)"/>
</dbReference>
<name>A0A2K9Z9W9_RHILE</name>
<dbReference type="EMBL" id="CP025012">
    <property type="protein sequence ID" value="AUW45057.1"/>
    <property type="molecule type" value="Genomic_DNA"/>
</dbReference>
<evidence type="ECO:0000313" key="3">
    <source>
        <dbReference type="Proteomes" id="UP000238523"/>
    </source>
</evidence>
<evidence type="ECO:0000256" key="1">
    <source>
        <dbReference type="SAM" id="MobiDB-lite"/>
    </source>
</evidence>
<dbReference type="AlphaFoldDB" id="A0A2K9Z9W9"/>